<keyword evidence="9 18" id="KW-0812">Transmembrane</keyword>
<evidence type="ECO:0000256" key="16">
    <source>
        <dbReference type="ARBA" id="ARBA00029351"/>
    </source>
</evidence>
<evidence type="ECO:0000313" key="20">
    <source>
        <dbReference type="EMBL" id="NYI99678.1"/>
    </source>
</evidence>
<organism evidence="20 21">
    <name type="scientific">Nocardioides thalensis</name>
    <dbReference type="NCBI Taxonomy" id="1914755"/>
    <lineage>
        <taxon>Bacteria</taxon>
        <taxon>Bacillati</taxon>
        <taxon>Actinomycetota</taxon>
        <taxon>Actinomycetes</taxon>
        <taxon>Propionibacteriales</taxon>
        <taxon>Nocardioidaceae</taxon>
        <taxon>Nocardioides</taxon>
    </lineage>
</organism>
<comment type="subcellular location">
    <subcellularLocation>
        <location evidence="2">Cell membrane</location>
        <topology evidence="2">Multi-pass membrane protein</topology>
    </subcellularLocation>
</comment>
<keyword evidence="8" id="KW-0679">Respiratory chain</keyword>
<reference evidence="20 21" key="1">
    <citation type="submission" date="2020-07" db="EMBL/GenBank/DDBJ databases">
        <title>Sequencing the genomes of 1000 actinobacteria strains.</title>
        <authorList>
            <person name="Klenk H.-P."/>
        </authorList>
    </citation>
    <scope>NUCLEOTIDE SEQUENCE [LARGE SCALE GENOMIC DNA]</scope>
    <source>
        <strain evidence="20 21">DSM 103833</strain>
    </source>
</reference>
<comment type="catalytic activity">
    <reaction evidence="16">
        <text>a quinol + 2 Fe(III)-[cytochrome c](out) = a quinone + 2 Fe(II)-[cytochrome c](out) + 2 H(+)(out)</text>
        <dbReference type="Rhea" id="RHEA:11484"/>
        <dbReference type="Rhea" id="RHEA-COMP:10350"/>
        <dbReference type="Rhea" id="RHEA-COMP:14399"/>
        <dbReference type="ChEBI" id="CHEBI:15378"/>
        <dbReference type="ChEBI" id="CHEBI:24646"/>
        <dbReference type="ChEBI" id="CHEBI:29033"/>
        <dbReference type="ChEBI" id="CHEBI:29034"/>
        <dbReference type="ChEBI" id="CHEBI:132124"/>
        <dbReference type="EC" id="7.1.1.8"/>
    </reaction>
</comment>
<dbReference type="PANTHER" id="PTHR19271">
    <property type="entry name" value="CYTOCHROME B"/>
    <property type="match status" value="1"/>
</dbReference>
<feature type="transmembrane region" description="Helical" evidence="18">
    <location>
        <begin position="342"/>
        <end position="367"/>
    </location>
</feature>
<dbReference type="PANTHER" id="PTHR19271:SF16">
    <property type="entry name" value="CYTOCHROME B"/>
    <property type="match status" value="1"/>
</dbReference>
<feature type="transmembrane region" description="Helical" evidence="18">
    <location>
        <begin position="387"/>
        <end position="406"/>
    </location>
</feature>
<dbReference type="Pfam" id="PF13631">
    <property type="entry name" value="Cytochrom_B_N_2"/>
    <property type="match status" value="1"/>
</dbReference>
<keyword evidence="11" id="KW-1278">Translocase</keyword>
<evidence type="ECO:0000256" key="5">
    <source>
        <dbReference type="ARBA" id="ARBA00022448"/>
    </source>
</evidence>
<evidence type="ECO:0000256" key="10">
    <source>
        <dbReference type="ARBA" id="ARBA00022723"/>
    </source>
</evidence>
<evidence type="ECO:0000256" key="1">
    <source>
        <dbReference type="ARBA" id="ARBA00001971"/>
    </source>
</evidence>
<comment type="caution">
    <text evidence="20">The sequence shown here is derived from an EMBL/GenBank/DDBJ whole genome shotgun (WGS) entry which is preliminary data.</text>
</comment>
<keyword evidence="5" id="KW-0813">Transport</keyword>
<feature type="transmembrane region" description="Helical" evidence="18">
    <location>
        <begin position="54"/>
        <end position="80"/>
    </location>
</feature>
<evidence type="ECO:0000256" key="3">
    <source>
        <dbReference type="ARBA" id="ARBA00012951"/>
    </source>
</evidence>
<keyword evidence="14" id="KW-0408">Iron</keyword>
<dbReference type="EC" id="7.1.1.8" evidence="3"/>
<feature type="transmembrane region" description="Helical" evidence="18">
    <location>
        <begin position="223"/>
        <end position="247"/>
    </location>
</feature>
<keyword evidence="13 18" id="KW-1133">Transmembrane helix</keyword>
<keyword evidence="6" id="KW-1003">Cell membrane</keyword>
<evidence type="ECO:0000256" key="15">
    <source>
        <dbReference type="ARBA" id="ARBA00023136"/>
    </source>
</evidence>
<evidence type="ECO:0000256" key="12">
    <source>
        <dbReference type="ARBA" id="ARBA00022982"/>
    </source>
</evidence>
<keyword evidence="15 18" id="KW-0472">Membrane</keyword>
<feature type="transmembrane region" description="Helical" evidence="18">
    <location>
        <begin position="268"/>
        <end position="296"/>
    </location>
</feature>
<name>A0A853BWR0_9ACTN</name>
<gene>
    <name evidence="20" type="ORF">HNR19_000377</name>
</gene>
<dbReference type="GO" id="GO:0046872">
    <property type="term" value="F:metal ion binding"/>
    <property type="evidence" value="ECO:0007669"/>
    <property type="project" value="UniProtKB-KW"/>
</dbReference>
<evidence type="ECO:0000256" key="14">
    <source>
        <dbReference type="ARBA" id="ARBA00023004"/>
    </source>
</evidence>
<sequence length="569" mass="63360">MSIDLSKVAERNSAPATVARTHRAGKVATWADDRLGLAKLPRLMSIRKVFPDHWSFMLGEIALWSFVTLLVTGIFLTLWYDPSMAEVQYNGSYDPLRGVHMSAAYASTVEMSFDVRGGLLIRQTHHWAAHIFIAAMMIHLLRHALTGSFRKPREVNWVIGALLLLLGTIEGFLGYSLPDDLLSGTGLRAFDGFLKAVPVVGSYLSFFTFGGEFPGDQVIPRFYVFHILLVPGLLLALVTLHLILVVYHKHTQWPGPGKTEQNVVGPPFWPVYVAKATGFFLVVAGTLTVMGGLLAINNVWKFGPYDPSKVTAGSQPDWYMGWPDGLLRIIPPLETHLWGATISWNVIIPILVAPPTLLLVVAALPFIESWVTGDKREHHLLQRPREAPTRTAFMAALVTFYGVAWAAGGNDIIATQFDLSINQITYAFRVLIFLGPVLAFVVAKRWCVSLQRADVDRLLHGRETGVVVRSAEGGYTEKHLPLDEARAYTLTALERPAPLPEVEEHDTEGVPRRRVRAERLRRRLSVAMFGDNVERPTRDVLDEARHHAEEELVEVEHQIAAGPNRHGPE</sequence>
<keyword evidence="21" id="KW-1185">Reference proteome</keyword>
<dbReference type="FunFam" id="1.20.810.10:FF:000007">
    <property type="entry name" value="Ubiquinol-cytochrome C reductase B subunit"/>
    <property type="match status" value="1"/>
</dbReference>
<dbReference type="PROSITE" id="PS51002">
    <property type="entry name" value="CYTB_NTER"/>
    <property type="match status" value="1"/>
</dbReference>
<dbReference type="Proteomes" id="UP000530424">
    <property type="component" value="Unassembled WGS sequence"/>
</dbReference>
<keyword evidence="12" id="KW-0249">Electron transport</keyword>
<keyword evidence="10" id="KW-0479">Metal-binding</keyword>
<evidence type="ECO:0000256" key="2">
    <source>
        <dbReference type="ARBA" id="ARBA00004651"/>
    </source>
</evidence>
<evidence type="ECO:0000256" key="9">
    <source>
        <dbReference type="ARBA" id="ARBA00022692"/>
    </source>
</evidence>
<dbReference type="EMBL" id="JACCFP010000001">
    <property type="protein sequence ID" value="NYI99678.1"/>
    <property type="molecule type" value="Genomic_DNA"/>
</dbReference>
<dbReference type="Gene3D" id="1.20.810.10">
    <property type="entry name" value="Cytochrome Bc1 Complex, Chain C"/>
    <property type="match status" value="1"/>
</dbReference>
<evidence type="ECO:0000313" key="21">
    <source>
        <dbReference type="Proteomes" id="UP000530424"/>
    </source>
</evidence>
<dbReference type="InterPro" id="IPR027387">
    <property type="entry name" value="Cytb/b6-like_sf"/>
</dbReference>
<dbReference type="InterPro" id="IPR016174">
    <property type="entry name" value="Di-haem_cyt_TM"/>
</dbReference>
<evidence type="ECO:0000256" key="17">
    <source>
        <dbReference type="ARBA" id="ARBA00029568"/>
    </source>
</evidence>
<evidence type="ECO:0000256" key="18">
    <source>
        <dbReference type="SAM" id="Phobius"/>
    </source>
</evidence>
<evidence type="ECO:0000256" key="7">
    <source>
        <dbReference type="ARBA" id="ARBA00022617"/>
    </source>
</evidence>
<keyword evidence="7" id="KW-0349">Heme</keyword>
<dbReference type="GO" id="GO:0022904">
    <property type="term" value="P:respiratory electron transport chain"/>
    <property type="evidence" value="ECO:0007669"/>
    <property type="project" value="InterPro"/>
</dbReference>
<evidence type="ECO:0000256" key="6">
    <source>
        <dbReference type="ARBA" id="ARBA00022475"/>
    </source>
</evidence>
<dbReference type="AlphaFoldDB" id="A0A853BWR0"/>
<accession>A0A853BWR0</accession>
<dbReference type="SUPFAM" id="SSF81342">
    <property type="entry name" value="Transmembrane di-heme cytochromes"/>
    <property type="match status" value="1"/>
</dbReference>
<dbReference type="RefSeq" id="WP_179666297.1">
    <property type="nucleotide sequence ID" value="NZ_JACCFP010000001.1"/>
</dbReference>
<dbReference type="GO" id="GO:0016491">
    <property type="term" value="F:oxidoreductase activity"/>
    <property type="evidence" value="ECO:0007669"/>
    <property type="project" value="InterPro"/>
</dbReference>
<dbReference type="GO" id="GO:0005886">
    <property type="term" value="C:plasma membrane"/>
    <property type="evidence" value="ECO:0007669"/>
    <property type="project" value="UniProtKB-SubCell"/>
</dbReference>
<evidence type="ECO:0000256" key="8">
    <source>
        <dbReference type="ARBA" id="ARBA00022660"/>
    </source>
</evidence>
<feature type="transmembrane region" description="Helical" evidence="18">
    <location>
        <begin position="426"/>
        <end position="443"/>
    </location>
</feature>
<comment type="cofactor">
    <cofactor evidence="1">
        <name>heme</name>
        <dbReference type="ChEBI" id="CHEBI:30413"/>
    </cofactor>
</comment>
<evidence type="ECO:0000256" key="4">
    <source>
        <dbReference type="ARBA" id="ARBA00016116"/>
    </source>
</evidence>
<protein>
    <recommendedName>
        <fullName evidence="4">Cytochrome bc1 complex cytochrome b subunit</fullName>
        <ecNumber evidence="3">7.1.1.8</ecNumber>
    </recommendedName>
    <alternativeName>
        <fullName evidence="17">Cytochrome bc1 reductase complex subunit QcrB</fullName>
    </alternativeName>
</protein>
<proteinExistence type="predicted"/>
<feature type="transmembrane region" description="Helical" evidence="18">
    <location>
        <begin position="157"/>
        <end position="177"/>
    </location>
</feature>
<feature type="transmembrane region" description="Helical" evidence="18">
    <location>
        <begin position="127"/>
        <end position="145"/>
    </location>
</feature>
<evidence type="ECO:0000256" key="11">
    <source>
        <dbReference type="ARBA" id="ARBA00022967"/>
    </source>
</evidence>
<feature type="domain" description="Cytochrome b/b6 N-terminal region profile" evidence="19">
    <location>
        <begin position="27"/>
        <end position="254"/>
    </location>
</feature>
<dbReference type="GO" id="GO:0008121">
    <property type="term" value="F:quinol-cytochrome-c reductase activity"/>
    <property type="evidence" value="ECO:0007669"/>
    <property type="project" value="UniProtKB-EC"/>
</dbReference>
<dbReference type="InterPro" id="IPR005797">
    <property type="entry name" value="Cyt_b/b6_N"/>
</dbReference>
<evidence type="ECO:0000256" key="13">
    <source>
        <dbReference type="ARBA" id="ARBA00022989"/>
    </source>
</evidence>
<evidence type="ECO:0000259" key="19">
    <source>
        <dbReference type="PROSITE" id="PS51002"/>
    </source>
</evidence>